<name>A0A9P6ALY5_9AGAM</name>
<feature type="region of interest" description="Disordered" evidence="1">
    <location>
        <begin position="258"/>
        <end position="284"/>
    </location>
</feature>
<accession>A0A9P6ALY5</accession>
<protein>
    <submittedName>
        <fullName evidence="2">Uncharacterized protein</fullName>
    </submittedName>
</protein>
<reference evidence="2" key="1">
    <citation type="journal article" date="2020" name="Nat. Commun.">
        <title>Large-scale genome sequencing of mycorrhizal fungi provides insights into the early evolution of symbiotic traits.</title>
        <authorList>
            <person name="Miyauchi S."/>
            <person name="Kiss E."/>
            <person name="Kuo A."/>
            <person name="Drula E."/>
            <person name="Kohler A."/>
            <person name="Sanchez-Garcia M."/>
            <person name="Morin E."/>
            <person name="Andreopoulos B."/>
            <person name="Barry K.W."/>
            <person name="Bonito G."/>
            <person name="Buee M."/>
            <person name="Carver A."/>
            <person name="Chen C."/>
            <person name="Cichocki N."/>
            <person name="Clum A."/>
            <person name="Culley D."/>
            <person name="Crous P.W."/>
            <person name="Fauchery L."/>
            <person name="Girlanda M."/>
            <person name="Hayes R.D."/>
            <person name="Keri Z."/>
            <person name="LaButti K."/>
            <person name="Lipzen A."/>
            <person name="Lombard V."/>
            <person name="Magnuson J."/>
            <person name="Maillard F."/>
            <person name="Murat C."/>
            <person name="Nolan M."/>
            <person name="Ohm R.A."/>
            <person name="Pangilinan J."/>
            <person name="Pereira M.F."/>
            <person name="Perotto S."/>
            <person name="Peter M."/>
            <person name="Pfister S."/>
            <person name="Riley R."/>
            <person name="Sitrit Y."/>
            <person name="Stielow J.B."/>
            <person name="Szollosi G."/>
            <person name="Zifcakova L."/>
            <person name="Stursova M."/>
            <person name="Spatafora J.W."/>
            <person name="Tedersoo L."/>
            <person name="Vaario L.M."/>
            <person name="Yamada A."/>
            <person name="Yan M."/>
            <person name="Wang P."/>
            <person name="Xu J."/>
            <person name="Bruns T."/>
            <person name="Baldrian P."/>
            <person name="Vilgalys R."/>
            <person name="Dunand C."/>
            <person name="Henrissat B."/>
            <person name="Grigoriev I.V."/>
            <person name="Hibbett D."/>
            <person name="Nagy L.G."/>
            <person name="Martin F.M."/>
        </authorList>
    </citation>
    <scope>NUCLEOTIDE SEQUENCE</scope>
    <source>
        <strain evidence="2">UP504</strain>
    </source>
</reference>
<organism evidence="2 3">
    <name type="scientific">Hydnum rufescens UP504</name>
    <dbReference type="NCBI Taxonomy" id="1448309"/>
    <lineage>
        <taxon>Eukaryota</taxon>
        <taxon>Fungi</taxon>
        <taxon>Dikarya</taxon>
        <taxon>Basidiomycota</taxon>
        <taxon>Agaricomycotina</taxon>
        <taxon>Agaricomycetes</taxon>
        <taxon>Cantharellales</taxon>
        <taxon>Hydnaceae</taxon>
        <taxon>Hydnum</taxon>
    </lineage>
</organism>
<evidence type="ECO:0000313" key="3">
    <source>
        <dbReference type="Proteomes" id="UP000886523"/>
    </source>
</evidence>
<sequence>MSQEQSQSSVDKEPFLVMVIICLQETKVIQVQPSALGRKALAPKITKESLQKAFDFDFESLDSSLYEFWKCSNVMFKWWVDGRVERLGMSIETKEEYNSMKQGIESHCTTIVHIKVKDTDLVVFRVSSNINVDMTEYAMALQDLTPLKAAQAKHTVALKAQWKCSLHLGDWCYRHHMDDYCIHLNVAAFGIWARAIYKDTALVENPLNVKYFNLASHCHQNTQSEQAESASGSIATLQFLELLTAVIKRDTPHMTMALPMPPVTPKQPDTQPPVRHNQNASEHL</sequence>
<proteinExistence type="predicted"/>
<dbReference type="EMBL" id="MU129068">
    <property type="protein sequence ID" value="KAF9507962.1"/>
    <property type="molecule type" value="Genomic_DNA"/>
</dbReference>
<keyword evidence="3" id="KW-1185">Reference proteome</keyword>
<evidence type="ECO:0000256" key="1">
    <source>
        <dbReference type="SAM" id="MobiDB-lite"/>
    </source>
</evidence>
<dbReference type="AlphaFoldDB" id="A0A9P6ALY5"/>
<gene>
    <name evidence="2" type="ORF">BS47DRAFT_1366277</name>
</gene>
<dbReference type="Proteomes" id="UP000886523">
    <property type="component" value="Unassembled WGS sequence"/>
</dbReference>
<evidence type="ECO:0000313" key="2">
    <source>
        <dbReference type="EMBL" id="KAF9507962.1"/>
    </source>
</evidence>
<comment type="caution">
    <text evidence="2">The sequence shown here is derived from an EMBL/GenBank/DDBJ whole genome shotgun (WGS) entry which is preliminary data.</text>
</comment>